<dbReference type="Proteomes" id="UP000728032">
    <property type="component" value="Unassembled WGS sequence"/>
</dbReference>
<dbReference type="Gene3D" id="3.40.50.150">
    <property type="entry name" value="Vaccinia Virus protein VP39"/>
    <property type="match status" value="1"/>
</dbReference>
<name>A0A7R9LKA7_9ACAR</name>
<dbReference type="InterPro" id="IPR019410">
    <property type="entry name" value="Methyltransf_16"/>
</dbReference>
<proteinExistence type="predicted"/>
<evidence type="ECO:0000313" key="2">
    <source>
        <dbReference type="Proteomes" id="UP000728032"/>
    </source>
</evidence>
<dbReference type="Pfam" id="PF10294">
    <property type="entry name" value="Methyltransf_16"/>
    <property type="match status" value="1"/>
</dbReference>
<sequence>MYTKFDWSQTDPKSDEFCGHRLDAIDYILVSDCLYYEQSVQHLYDTIEWLSSKGAQVLLSYEDRDDKQPLIDKIFFERRIGQQV</sequence>
<dbReference type="EMBL" id="CAJPVJ010001302">
    <property type="protein sequence ID" value="CAG2164490.1"/>
    <property type="molecule type" value="Genomic_DNA"/>
</dbReference>
<gene>
    <name evidence="1" type="ORF">ONB1V03_LOCUS4042</name>
</gene>
<evidence type="ECO:0000313" key="1">
    <source>
        <dbReference type="EMBL" id="CAD7643261.1"/>
    </source>
</evidence>
<dbReference type="AlphaFoldDB" id="A0A7R9LKA7"/>
<reference evidence="1" key="1">
    <citation type="submission" date="2020-11" db="EMBL/GenBank/DDBJ databases">
        <authorList>
            <person name="Tran Van P."/>
        </authorList>
    </citation>
    <scope>NUCLEOTIDE SEQUENCE</scope>
</reference>
<dbReference type="OrthoDB" id="6511443at2759"/>
<dbReference type="EMBL" id="OC916127">
    <property type="protein sequence ID" value="CAD7643261.1"/>
    <property type="molecule type" value="Genomic_DNA"/>
</dbReference>
<protein>
    <submittedName>
        <fullName evidence="1">Uncharacterized protein</fullName>
    </submittedName>
</protein>
<keyword evidence="2" id="KW-1185">Reference proteome</keyword>
<organism evidence="1">
    <name type="scientific">Oppiella nova</name>
    <dbReference type="NCBI Taxonomy" id="334625"/>
    <lineage>
        <taxon>Eukaryota</taxon>
        <taxon>Metazoa</taxon>
        <taxon>Ecdysozoa</taxon>
        <taxon>Arthropoda</taxon>
        <taxon>Chelicerata</taxon>
        <taxon>Arachnida</taxon>
        <taxon>Acari</taxon>
        <taxon>Acariformes</taxon>
        <taxon>Sarcoptiformes</taxon>
        <taxon>Oribatida</taxon>
        <taxon>Brachypylina</taxon>
        <taxon>Oppioidea</taxon>
        <taxon>Oppiidae</taxon>
        <taxon>Oppiella</taxon>
    </lineage>
</organism>
<dbReference type="InterPro" id="IPR029063">
    <property type="entry name" value="SAM-dependent_MTases_sf"/>
</dbReference>
<accession>A0A7R9LKA7</accession>